<dbReference type="InterPro" id="IPR049012">
    <property type="entry name" value="Mutator_transp_dom"/>
</dbReference>
<dbReference type="Pfam" id="PF20700">
    <property type="entry name" value="Mutator"/>
    <property type="match status" value="1"/>
</dbReference>
<dbReference type="OMA" id="YCVVCAR"/>
<dbReference type="InParanoid" id="E2C5P5"/>
<name>E2C5P5_HARSA</name>
<dbReference type="Proteomes" id="UP000008237">
    <property type="component" value="Unassembled WGS sequence"/>
</dbReference>
<protein>
    <recommendedName>
        <fullName evidence="1">Mutator-like transposase domain-containing protein</fullName>
    </recommendedName>
</protein>
<sequence length="109" mass="12654">KVLFVGIRNKYCTVYDMAERKVIKPKAHKCYKNFDRNASSTSMESDAIAEGSKSSLEMYGLIYETVVADGDSNVYQFIINNNPYHEQKVMVKKVECTNHLLRNLRRKLR</sequence>
<evidence type="ECO:0000259" key="1">
    <source>
        <dbReference type="Pfam" id="PF20700"/>
    </source>
</evidence>
<reference evidence="2 3" key="1">
    <citation type="journal article" date="2010" name="Science">
        <title>Genomic comparison of the ants Camponotus floridanus and Harpegnathos saltator.</title>
        <authorList>
            <person name="Bonasio R."/>
            <person name="Zhang G."/>
            <person name="Ye C."/>
            <person name="Mutti N.S."/>
            <person name="Fang X."/>
            <person name="Qin N."/>
            <person name="Donahue G."/>
            <person name="Yang P."/>
            <person name="Li Q."/>
            <person name="Li C."/>
            <person name="Zhang P."/>
            <person name="Huang Z."/>
            <person name="Berger S.L."/>
            <person name="Reinberg D."/>
            <person name="Wang J."/>
            <person name="Liebig J."/>
        </authorList>
    </citation>
    <scope>NUCLEOTIDE SEQUENCE [LARGE SCALE GENOMIC DNA]</scope>
    <source>
        <strain evidence="2 3">R22 G/1</strain>
    </source>
</reference>
<feature type="non-terminal residue" evidence="2">
    <location>
        <position position="1"/>
    </location>
</feature>
<organism evidence="3">
    <name type="scientific">Harpegnathos saltator</name>
    <name type="common">Jerdon's jumping ant</name>
    <dbReference type="NCBI Taxonomy" id="610380"/>
    <lineage>
        <taxon>Eukaryota</taxon>
        <taxon>Metazoa</taxon>
        <taxon>Ecdysozoa</taxon>
        <taxon>Arthropoda</taxon>
        <taxon>Hexapoda</taxon>
        <taxon>Insecta</taxon>
        <taxon>Pterygota</taxon>
        <taxon>Neoptera</taxon>
        <taxon>Endopterygota</taxon>
        <taxon>Hymenoptera</taxon>
        <taxon>Apocrita</taxon>
        <taxon>Aculeata</taxon>
        <taxon>Formicoidea</taxon>
        <taxon>Formicidae</taxon>
        <taxon>Ponerinae</taxon>
        <taxon>Ponerini</taxon>
        <taxon>Harpegnathos</taxon>
    </lineage>
</organism>
<accession>E2C5P5</accession>
<dbReference type="EMBL" id="GL452779">
    <property type="protein sequence ID" value="EFN76730.1"/>
    <property type="molecule type" value="Genomic_DNA"/>
</dbReference>
<evidence type="ECO:0000313" key="2">
    <source>
        <dbReference type="EMBL" id="EFN76730.1"/>
    </source>
</evidence>
<dbReference type="AlphaFoldDB" id="E2C5P5"/>
<proteinExistence type="predicted"/>
<evidence type="ECO:0000313" key="3">
    <source>
        <dbReference type="Proteomes" id="UP000008237"/>
    </source>
</evidence>
<gene>
    <name evidence="2" type="ORF">EAI_04126</name>
</gene>
<keyword evidence="3" id="KW-1185">Reference proteome</keyword>
<feature type="domain" description="Mutator-like transposase" evidence="1">
    <location>
        <begin position="1"/>
        <end position="109"/>
    </location>
</feature>
<feature type="non-terminal residue" evidence="2">
    <location>
        <position position="109"/>
    </location>
</feature>